<proteinExistence type="predicted"/>
<dbReference type="GO" id="GO:0051082">
    <property type="term" value="F:unfolded protein binding"/>
    <property type="evidence" value="ECO:0007669"/>
    <property type="project" value="TreeGrafter"/>
</dbReference>
<evidence type="ECO:0000256" key="2">
    <source>
        <dbReference type="SAM" id="Phobius"/>
    </source>
</evidence>
<keyword evidence="5" id="KW-0418">Kinase</keyword>
<dbReference type="AlphaFoldDB" id="A0A830D9L3"/>
<dbReference type="PANTHER" id="PTHR13954:SF6">
    <property type="entry name" value="NON-SPECIFIC SERINE_THREONINE PROTEIN KINASE"/>
    <property type="match status" value="1"/>
</dbReference>
<feature type="transmembrane region" description="Helical" evidence="2">
    <location>
        <begin position="267"/>
        <end position="292"/>
    </location>
</feature>
<evidence type="ECO:0000313" key="5">
    <source>
        <dbReference type="EMBL" id="GFQ03022.1"/>
    </source>
</evidence>
<keyword evidence="6" id="KW-1185">Reference proteome</keyword>
<dbReference type="InterPro" id="IPR000719">
    <property type="entry name" value="Prot_kinase_dom"/>
</dbReference>
<feature type="compositionally biased region" description="Basic and acidic residues" evidence="1">
    <location>
        <begin position="305"/>
        <end position="316"/>
    </location>
</feature>
<dbReference type="GO" id="GO:0036498">
    <property type="term" value="P:IRE1-mediated unfolded protein response"/>
    <property type="evidence" value="ECO:0007669"/>
    <property type="project" value="TreeGrafter"/>
</dbReference>
<keyword evidence="3" id="KW-0732">Signal</keyword>
<accession>A0A830D9L3</accession>
<dbReference type="SMART" id="SM00220">
    <property type="entry name" value="S_TKc"/>
    <property type="match status" value="1"/>
</dbReference>
<keyword evidence="2" id="KW-1133">Transmembrane helix</keyword>
<gene>
    <name evidence="5" type="ORF">PHJA_002446000</name>
</gene>
<dbReference type="GO" id="GO:0004521">
    <property type="term" value="F:RNA endonuclease activity"/>
    <property type="evidence" value="ECO:0007669"/>
    <property type="project" value="InterPro"/>
</dbReference>
<dbReference type="GO" id="GO:0004674">
    <property type="term" value="F:protein serine/threonine kinase activity"/>
    <property type="evidence" value="ECO:0007669"/>
    <property type="project" value="InterPro"/>
</dbReference>
<comment type="caution">
    <text evidence="5">The sequence shown here is derived from an EMBL/GenBank/DDBJ whole genome shotgun (WGS) entry which is preliminary data.</text>
</comment>
<dbReference type="PROSITE" id="PS50011">
    <property type="entry name" value="PROTEIN_KINASE_DOM"/>
    <property type="match status" value="1"/>
</dbReference>
<dbReference type="InterPro" id="IPR011009">
    <property type="entry name" value="Kinase-like_dom_sf"/>
</dbReference>
<dbReference type="Proteomes" id="UP000653305">
    <property type="component" value="Unassembled WGS sequence"/>
</dbReference>
<dbReference type="Pfam" id="PF00069">
    <property type="entry name" value="Pkinase"/>
    <property type="match status" value="1"/>
</dbReference>
<evidence type="ECO:0000256" key="3">
    <source>
        <dbReference type="SAM" id="SignalP"/>
    </source>
</evidence>
<dbReference type="PANTHER" id="PTHR13954">
    <property type="entry name" value="IRE1-RELATED"/>
    <property type="match status" value="1"/>
</dbReference>
<dbReference type="Gene3D" id="1.10.510.10">
    <property type="entry name" value="Transferase(Phosphotransferase) domain 1"/>
    <property type="match status" value="1"/>
</dbReference>
<evidence type="ECO:0000256" key="1">
    <source>
        <dbReference type="SAM" id="MobiDB-lite"/>
    </source>
</evidence>
<evidence type="ECO:0000313" key="6">
    <source>
        <dbReference type="Proteomes" id="UP000653305"/>
    </source>
</evidence>
<feature type="chain" id="PRO_5032941260" evidence="3">
    <location>
        <begin position="25"/>
        <end position="526"/>
    </location>
</feature>
<dbReference type="GO" id="GO:1990604">
    <property type="term" value="C:IRE1-TRAF2-ASK1 complex"/>
    <property type="evidence" value="ECO:0007669"/>
    <property type="project" value="TreeGrafter"/>
</dbReference>
<name>A0A830D9L3_9LAMI</name>
<sequence>MHCSSFRCVLSIIALLSALPSVFPVERNLHQRRVAVGRDGTLYLKSDDELSEKVHWKFSSGPPVHFSYPEKGGAIYVPEKEDDINAYVGDDGKLHLEGDCWDKLKLSLNMKEFVDRSPLFTVCGILTASRRETIFVVGAESGRIFERSPIDNHRIPSLSSIGELEHVTGTEVALWFPGVIDEPTYYIRRSDFDFSYESRKTSEVLWRLAFSEIKVLYGCRFVDRLSDDCDGRLPVDMHGSLALDDGGVGDDFAIDRVVRDNLSYVPYYARIAITIAIAIAVIFIVVFTRWFFHLRTPTPASTPIEDTRTPTEDAPKKKSKNKKRQNKTSMSANYSLDSNDIIGVGSNDTCVFGGVYDGMSVAVKRIPKSFSRRALREFNHLHNSHKGANIVRLYGKKEDDDYVYLFLERCTCNLDDFISRCSSGDDPDGLLKPLGTMKELELRDAEGYPSAILLGIMRNIISGLDYLHGKGIIHRDLKPQNILVLKEESIKAKICDMGISKLFAGATSTSKTSTGEYSLNLLFPEL</sequence>
<dbReference type="InterPro" id="IPR045133">
    <property type="entry name" value="IRE1/2-like"/>
</dbReference>
<evidence type="ECO:0000259" key="4">
    <source>
        <dbReference type="PROSITE" id="PS50011"/>
    </source>
</evidence>
<feature type="compositionally biased region" description="Basic residues" evidence="1">
    <location>
        <begin position="317"/>
        <end position="326"/>
    </location>
</feature>
<organism evidence="5 6">
    <name type="scientific">Phtheirospermum japonicum</name>
    <dbReference type="NCBI Taxonomy" id="374723"/>
    <lineage>
        <taxon>Eukaryota</taxon>
        <taxon>Viridiplantae</taxon>
        <taxon>Streptophyta</taxon>
        <taxon>Embryophyta</taxon>
        <taxon>Tracheophyta</taxon>
        <taxon>Spermatophyta</taxon>
        <taxon>Magnoliopsida</taxon>
        <taxon>eudicotyledons</taxon>
        <taxon>Gunneridae</taxon>
        <taxon>Pentapetalae</taxon>
        <taxon>asterids</taxon>
        <taxon>lamiids</taxon>
        <taxon>Lamiales</taxon>
        <taxon>Orobanchaceae</taxon>
        <taxon>Orobanchaceae incertae sedis</taxon>
        <taxon>Phtheirospermum</taxon>
    </lineage>
</organism>
<dbReference type="InterPro" id="IPR008271">
    <property type="entry name" value="Ser/Thr_kinase_AS"/>
</dbReference>
<keyword evidence="2" id="KW-0812">Transmembrane</keyword>
<keyword evidence="2" id="KW-0472">Membrane</keyword>
<feature type="signal peptide" evidence="3">
    <location>
        <begin position="1"/>
        <end position="24"/>
    </location>
</feature>
<dbReference type="PROSITE" id="PS00108">
    <property type="entry name" value="PROTEIN_KINASE_ST"/>
    <property type="match status" value="1"/>
</dbReference>
<dbReference type="SUPFAM" id="SSF56112">
    <property type="entry name" value="Protein kinase-like (PK-like)"/>
    <property type="match status" value="1"/>
</dbReference>
<dbReference type="GO" id="GO:0005524">
    <property type="term" value="F:ATP binding"/>
    <property type="evidence" value="ECO:0007669"/>
    <property type="project" value="InterPro"/>
</dbReference>
<dbReference type="OrthoDB" id="63989at2759"/>
<keyword evidence="5" id="KW-0808">Transferase</keyword>
<reference evidence="5" key="1">
    <citation type="submission" date="2020-07" db="EMBL/GenBank/DDBJ databases">
        <title>Ethylene signaling mediates host invasion by parasitic plants.</title>
        <authorList>
            <person name="Yoshida S."/>
        </authorList>
    </citation>
    <scope>NUCLEOTIDE SEQUENCE</scope>
    <source>
        <strain evidence="5">Okayama</strain>
    </source>
</reference>
<feature type="region of interest" description="Disordered" evidence="1">
    <location>
        <begin position="301"/>
        <end position="329"/>
    </location>
</feature>
<feature type="domain" description="Protein kinase" evidence="4">
    <location>
        <begin position="336"/>
        <end position="526"/>
    </location>
</feature>
<dbReference type="EMBL" id="BMAC01000794">
    <property type="protein sequence ID" value="GFQ03022.1"/>
    <property type="molecule type" value="Genomic_DNA"/>
</dbReference>
<protein>
    <submittedName>
        <fullName evidence="5">Serine/threonine-protein kinase/endoribonuclease ire1a</fullName>
    </submittedName>
</protein>